<dbReference type="Proteomes" id="UP000297777">
    <property type="component" value="Unassembled WGS sequence"/>
</dbReference>
<protein>
    <submittedName>
        <fullName evidence="1">Uncharacterized protein</fullName>
    </submittedName>
</protein>
<gene>
    <name evidence="1" type="ORF">BTUL_0211g00100</name>
</gene>
<comment type="caution">
    <text evidence="1">The sequence shown here is derived from an EMBL/GenBank/DDBJ whole genome shotgun (WGS) entry which is preliminary data.</text>
</comment>
<dbReference type="EMBL" id="PQXH01000211">
    <property type="protein sequence ID" value="TGO08391.1"/>
    <property type="molecule type" value="Genomic_DNA"/>
</dbReference>
<evidence type="ECO:0000313" key="1">
    <source>
        <dbReference type="EMBL" id="TGO08391.1"/>
    </source>
</evidence>
<sequence length="92" mass="10314">MIVAGAMTIREKLFLGTATASGLENYMWHVRMRIQDKELDDDDGMESKRIPEKPRNIVLQRRATVCTIVPISIPLQSFGQVIGGQDQIIGMI</sequence>
<organism evidence="1 2">
    <name type="scientific">Botrytis tulipae</name>
    <dbReference type="NCBI Taxonomy" id="87230"/>
    <lineage>
        <taxon>Eukaryota</taxon>
        <taxon>Fungi</taxon>
        <taxon>Dikarya</taxon>
        <taxon>Ascomycota</taxon>
        <taxon>Pezizomycotina</taxon>
        <taxon>Leotiomycetes</taxon>
        <taxon>Helotiales</taxon>
        <taxon>Sclerotiniaceae</taxon>
        <taxon>Botrytis</taxon>
    </lineage>
</organism>
<name>A0A4Z1EG91_9HELO</name>
<dbReference type="OrthoDB" id="10417552at2759"/>
<reference evidence="1 2" key="1">
    <citation type="submission" date="2017-12" db="EMBL/GenBank/DDBJ databases">
        <title>Comparative genomics of Botrytis spp.</title>
        <authorList>
            <person name="Valero-Jimenez C.A."/>
            <person name="Tapia P."/>
            <person name="Veloso J."/>
            <person name="Silva-Moreno E."/>
            <person name="Staats M."/>
            <person name="Valdes J.H."/>
            <person name="Van Kan J.A.L."/>
        </authorList>
    </citation>
    <scope>NUCLEOTIDE SEQUENCE [LARGE SCALE GENOMIC DNA]</scope>
    <source>
        <strain evidence="1 2">Bt9001</strain>
    </source>
</reference>
<dbReference type="AlphaFoldDB" id="A0A4Z1EG91"/>
<evidence type="ECO:0000313" key="2">
    <source>
        <dbReference type="Proteomes" id="UP000297777"/>
    </source>
</evidence>
<accession>A0A4Z1EG91</accession>
<proteinExistence type="predicted"/>
<keyword evidence="2" id="KW-1185">Reference proteome</keyword>